<dbReference type="Proteomes" id="UP000739180">
    <property type="component" value="Unassembled WGS sequence"/>
</dbReference>
<dbReference type="EMBL" id="VCQT01000032">
    <property type="protein sequence ID" value="TMW12570.1"/>
    <property type="molecule type" value="Genomic_DNA"/>
</dbReference>
<dbReference type="RefSeq" id="WP_138772507.1">
    <property type="nucleotide sequence ID" value="NZ_JBHSSX010000131.1"/>
</dbReference>
<accession>A0ABY2XME9</accession>
<organism evidence="1 2">
    <name type="scientific">Alloalcanivorax gelatiniphagus</name>
    <dbReference type="NCBI Taxonomy" id="1194167"/>
    <lineage>
        <taxon>Bacteria</taxon>
        <taxon>Pseudomonadati</taxon>
        <taxon>Pseudomonadota</taxon>
        <taxon>Gammaproteobacteria</taxon>
        <taxon>Oceanospirillales</taxon>
        <taxon>Alcanivoracaceae</taxon>
        <taxon>Alloalcanivorax</taxon>
    </lineage>
</organism>
<evidence type="ECO:0000313" key="1">
    <source>
        <dbReference type="EMBL" id="TMW12570.1"/>
    </source>
</evidence>
<proteinExistence type="predicted"/>
<protein>
    <submittedName>
        <fullName evidence="1">Uncharacterized protein</fullName>
    </submittedName>
</protein>
<reference evidence="1 2" key="1">
    <citation type="submission" date="2019-05" db="EMBL/GenBank/DDBJ databases">
        <title>Genome of Alcanivorax gelatiniphagus, an oil degrading marine bacteria.</title>
        <authorList>
            <person name="Kwon K.K."/>
        </authorList>
    </citation>
    <scope>NUCLEOTIDE SEQUENCE [LARGE SCALE GENOMIC DNA]</scope>
    <source>
        <strain evidence="1 2">MEBiC 08158</strain>
    </source>
</reference>
<keyword evidence="2" id="KW-1185">Reference proteome</keyword>
<name>A0ABY2XME9_9GAMM</name>
<sequence length="459" mass="52702">MFVSVKDAAKKGDSKELKGDLEKFINEALDQGLRFYLKVKKGSVYSLIKEFVGRPNIIKHSREVKKYPGIVLNNKSIYLPVRHDDVIAVEIDRELIFDVRKGILSEASFFSGAIRYTGDGSFERLFTLRRDYVPGARDFYEEGCFSDQSLEKINQGGVCKEEGREEISGSSRLATVIRDIGPLKPVVKYEVSLIGELFYRWSKTRSLDVYLSGPNPVINYSFSVLEDESILNDDSSIIIKPKKIDVEVDDIFVLKKDLHDLNVSRTRAQAPYKKVFDAIESVQKLDDVPGYEDCRKTALQWICDEVGVEQRDVESAIPLVDLATIAVMVWKDVPLKGKADKVNCKNLINRMNKDFESFFDDWTRLVILNFNTAKRSGRNRAPYLVRKTKEDYWKKTALKVLIHAWKKNVLGLSRNARVPSYTKWQEQVSGYLKMQPIPDYMIKSVIEVILSEQDKNIYF</sequence>
<gene>
    <name evidence="1" type="ORF">FGS76_10045</name>
</gene>
<comment type="caution">
    <text evidence="1">The sequence shown here is derived from an EMBL/GenBank/DDBJ whole genome shotgun (WGS) entry which is preliminary data.</text>
</comment>
<evidence type="ECO:0000313" key="2">
    <source>
        <dbReference type="Proteomes" id="UP000739180"/>
    </source>
</evidence>